<dbReference type="Gene3D" id="3.40.1190.10">
    <property type="entry name" value="Mur-like, catalytic domain"/>
    <property type="match status" value="1"/>
</dbReference>
<evidence type="ECO:0000256" key="1">
    <source>
        <dbReference type="ARBA" id="ARBA00004496"/>
    </source>
</evidence>
<evidence type="ECO:0000256" key="4">
    <source>
        <dbReference type="ARBA" id="ARBA00022598"/>
    </source>
</evidence>
<dbReference type="EMBL" id="CP065938">
    <property type="protein sequence ID" value="UWX05772.1"/>
    <property type="molecule type" value="Genomic_DNA"/>
</dbReference>
<dbReference type="SUPFAM" id="SSF51984">
    <property type="entry name" value="MurCD N-terminal domain"/>
    <property type="match status" value="1"/>
</dbReference>
<dbReference type="PANTHER" id="PTHR43692:SF1">
    <property type="entry name" value="UDP-N-ACETYLMURAMOYLALANINE--D-GLUTAMATE LIGASE"/>
    <property type="match status" value="1"/>
</dbReference>
<comment type="subcellular location">
    <subcellularLocation>
        <location evidence="1 7 8">Cytoplasm</location>
    </subcellularLocation>
</comment>
<keyword evidence="7 8" id="KW-0132">Cell division</keyword>
<keyword evidence="12" id="KW-1185">Reference proteome</keyword>
<keyword evidence="7 8" id="KW-0131">Cell cycle</keyword>
<keyword evidence="7 8" id="KW-0961">Cell wall biogenesis/degradation</keyword>
<keyword evidence="3 7" id="KW-0963">Cytoplasm</keyword>
<dbReference type="Proteomes" id="UP001058120">
    <property type="component" value="Chromosome"/>
</dbReference>
<dbReference type="Gene3D" id="3.90.190.20">
    <property type="entry name" value="Mur ligase, C-terminal domain"/>
    <property type="match status" value="1"/>
</dbReference>
<dbReference type="Pfam" id="PF02875">
    <property type="entry name" value="Mur_ligase_C"/>
    <property type="match status" value="1"/>
</dbReference>
<evidence type="ECO:0000313" key="12">
    <source>
        <dbReference type="Proteomes" id="UP001058120"/>
    </source>
</evidence>
<comment type="pathway">
    <text evidence="2 7 8">Cell wall biogenesis; peptidoglycan biosynthesis.</text>
</comment>
<evidence type="ECO:0000256" key="2">
    <source>
        <dbReference type="ARBA" id="ARBA00004752"/>
    </source>
</evidence>
<name>A0ABY5Y316_9BACT</name>
<dbReference type="GO" id="GO:0008764">
    <property type="term" value="F:UDP-N-acetylmuramoylalanine-D-glutamate ligase activity"/>
    <property type="evidence" value="ECO:0007669"/>
    <property type="project" value="UniProtKB-EC"/>
</dbReference>
<evidence type="ECO:0000259" key="10">
    <source>
        <dbReference type="Pfam" id="PF08245"/>
    </source>
</evidence>
<dbReference type="HAMAP" id="MF_00639">
    <property type="entry name" value="MurD"/>
    <property type="match status" value="1"/>
</dbReference>
<evidence type="ECO:0000256" key="8">
    <source>
        <dbReference type="RuleBase" id="RU003664"/>
    </source>
</evidence>
<proteinExistence type="inferred from homology"/>
<keyword evidence="4 7" id="KW-0436">Ligase</keyword>
<keyword evidence="6 7" id="KW-0067">ATP-binding</keyword>
<evidence type="ECO:0000313" key="11">
    <source>
        <dbReference type="EMBL" id="UWX05772.1"/>
    </source>
</evidence>
<comment type="similarity">
    <text evidence="7">Belongs to the MurCDEF family.</text>
</comment>
<keyword evidence="7 8" id="KW-0573">Peptidoglycan synthesis</keyword>
<dbReference type="InterPro" id="IPR036615">
    <property type="entry name" value="Mur_ligase_C_dom_sf"/>
</dbReference>
<keyword evidence="7 8" id="KW-0133">Cell shape</keyword>
<dbReference type="InterPro" id="IPR013221">
    <property type="entry name" value="Mur_ligase_cen"/>
</dbReference>
<comment type="catalytic activity">
    <reaction evidence="7 8">
        <text>UDP-N-acetyl-alpha-D-muramoyl-L-alanine + D-glutamate + ATP = UDP-N-acetyl-alpha-D-muramoyl-L-alanyl-D-glutamate + ADP + phosphate + H(+)</text>
        <dbReference type="Rhea" id="RHEA:16429"/>
        <dbReference type="ChEBI" id="CHEBI:15378"/>
        <dbReference type="ChEBI" id="CHEBI:29986"/>
        <dbReference type="ChEBI" id="CHEBI:30616"/>
        <dbReference type="ChEBI" id="CHEBI:43474"/>
        <dbReference type="ChEBI" id="CHEBI:83898"/>
        <dbReference type="ChEBI" id="CHEBI:83900"/>
        <dbReference type="ChEBI" id="CHEBI:456216"/>
        <dbReference type="EC" id="6.3.2.9"/>
    </reaction>
</comment>
<keyword evidence="5 7" id="KW-0547">Nucleotide-binding</keyword>
<dbReference type="InterPro" id="IPR004101">
    <property type="entry name" value="Mur_ligase_C"/>
</dbReference>
<evidence type="ECO:0000256" key="7">
    <source>
        <dbReference type="HAMAP-Rule" id="MF_00639"/>
    </source>
</evidence>
<feature type="binding site" evidence="7">
    <location>
        <begin position="123"/>
        <end position="129"/>
    </location>
    <ligand>
        <name>ATP</name>
        <dbReference type="ChEBI" id="CHEBI:30616"/>
    </ligand>
</feature>
<dbReference type="InterPro" id="IPR036565">
    <property type="entry name" value="Mur-like_cat_sf"/>
</dbReference>
<evidence type="ECO:0000256" key="5">
    <source>
        <dbReference type="ARBA" id="ARBA00022741"/>
    </source>
</evidence>
<evidence type="ECO:0000256" key="6">
    <source>
        <dbReference type="ARBA" id="ARBA00022840"/>
    </source>
</evidence>
<accession>A0ABY5Y316</accession>
<feature type="domain" description="Mur ligase C-terminal" evidence="9">
    <location>
        <begin position="302"/>
        <end position="416"/>
    </location>
</feature>
<dbReference type="RefSeq" id="WP_334315357.1">
    <property type="nucleotide sequence ID" value="NZ_CP065938.1"/>
</dbReference>
<dbReference type="NCBIfam" id="TIGR01087">
    <property type="entry name" value="murD"/>
    <property type="match status" value="1"/>
</dbReference>
<protein>
    <recommendedName>
        <fullName evidence="7 8">UDP-N-acetylmuramoylalanine--D-glutamate ligase</fullName>
        <ecNumber evidence="7 8">6.3.2.9</ecNumber>
    </recommendedName>
    <alternativeName>
        <fullName evidence="7">D-glutamic acid-adding enzyme</fullName>
    </alternativeName>
    <alternativeName>
        <fullName evidence="7">UDP-N-acetylmuramoyl-L-alanyl-D-glutamate synthetase</fullName>
    </alternativeName>
</protein>
<evidence type="ECO:0000259" key="9">
    <source>
        <dbReference type="Pfam" id="PF02875"/>
    </source>
</evidence>
<comment type="function">
    <text evidence="7 8">Cell wall formation. Catalyzes the addition of glutamate to the nucleotide precursor UDP-N-acetylmuramoyl-L-alanine (UMA).</text>
</comment>
<feature type="domain" description="Mur ligase central" evidence="10">
    <location>
        <begin position="121"/>
        <end position="258"/>
    </location>
</feature>
<sequence length="441" mass="48302">MITLAEIKNKLAGKCTAHVVGGGNSGRAVIKLLNSYGVPLVFHEQKEEKLLPEFKRFLQEQNIPCFFGEHKKENFSGCDIFIPSPGAAIAQFAGLLPETALAVSETEIAYLFCDGTPILGITGTSGKTTTTAVCSEMLKEQGLNIFTGGNIGTPLSEYALKRLENPRSEKADVLVLELSSFQLQTCNALPVHVGICLNISENHLDYHKNMQEYTDAKMNLFAHQTDTDFAVLGQDIAHLANEYGFKAKTIVFDADKKNFPKTKLLGQHNQSNAEAAWQACQLFGVSFENARKAMEKISPMENRLEFVRELDGITYINDSKCTTVTALAVAIKAVSEAEHPIILLAGGKFKGGDLAALLPLMRGKVKHVALYGGSREYFENAWKNHLSLSYDEKLSQALERAKQTADKGDAVLLAPATASFDQYASYIARGGDFKNLVRNLK</sequence>
<dbReference type="Gene3D" id="3.40.50.720">
    <property type="entry name" value="NAD(P)-binding Rossmann-like Domain"/>
    <property type="match status" value="1"/>
</dbReference>
<organism evidence="11 12">
    <name type="scientific">Taurinivorans muris</name>
    <dbReference type="NCBI Taxonomy" id="2787751"/>
    <lineage>
        <taxon>Bacteria</taxon>
        <taxon>Pseudomonadati</taxon>
        <taxon>Thermodesulfobacteriota</taxon>
        <taxon>Desulfovibrionia</taxon>
        <taxon>Desulfovibrionales</taxon>
        <taxon>Desulfovibrionaceae</taxon>
        <taxon>Taurinivorans</taxon>
    </lineage>
</organism>
<dbReference type="EC" id="6.3.2.9" evidence="7 8"/>
<evidence type="ECO:0000256" key="3">
    <source>
        <dbReference type="ARBA" id="ARBA00022490"/>
    </source>
</evidence>
<gene>
    <name evidence="7 11" type="primary">murD</name>
    <name evidence="11" type="ORF">JBF11_00090</name>
</gene>
<dbReference type="Pfam" id="PF08245">
    <property type="entry name" value="Mur_ligase_M"/>
    <property type="match status" value="1"/>
</dbReference>
<dbReference type="SUPFAM" id="SSF53244">
    <property type="entry name" value="MurD-like peptide ligases, peptide-binding domain"/>
    <property type="match status" value="1"/>
</dbReference>
<dbReference type="SUPFAM" id="SSF53623">
    <property type="entry name" value="MurD-like peptide ligases, catalytic domain"/>
    <property type="match status" value="1"/>
</dbReference>
<dbReference type="PANTHER" id="PTHR43692">
    <property type="entry name" value="UDP-N-ACETYLMURAMOYLALANINE--D-GLUTAMATE LIGASE"/>
    <property type="match status" value="1"/>
</dbReference>
<dbReference type="InterPro" id="IPR005762">
    <property type="entry name" value="MurD"/>
</dbReference>
<reference evidence="11" key="1">
    <citation type="submission" date="2020-12" db="EMBL/GenBank/DDBJ databases">
        <title>Taurinivorans muris gen. nov., sp. nov., fundamental and realized metabolic niche of a ubiquitous sulfidogenic bacterium in the murine intestine.</title>
        <authorList>
            <person name="Ye H."/>
            <person name="Hanson B.T."/>
            <person name="Loy A."/>
        </authorList>
    </citation>
    <scope>NUCLEOTIDE SEQUENCE</scope>
    <source>
        <strain evidence="11">LT0009</strain>
    </source>
</reference>